<accession>A0A839RT16</accession>
<dbReference type="InterPro" id="IPR024244">
    <property type="entry name" value="DUF2537"/>
</dbReference>
<comment type="caution">
    <text evidence="2">The sequence shown here is derived from an EMBL/GenBank/DDBJ whole genome shotgun (WGS) entry which is preliminary data.</text>
</comment>
<keyword evidence="1" id="KW-1133">Transmembrane helix</keyword>
<protein>
    <submittedName>
        <fullName evidence="2">Na+/phosphate symporter</fullName>
    </submittedName>
</protein>
<organism evidence="2 3">
    <name type="scientific">Hoyosella altamirensis</name>
    <dbReference type="NCBI Taxonomy" id="616997"/>
    <lineage>
        <taxon>Bacteria</taxon>
        <taxon>Bacillati</taxon>
        <taxon>Actinomycetota</taxon>
        <taxon>Actinomycetes</taxon>
        <taxon>Mycobacteriales</taxon>
        <taxon>Hoyosellaceae</taxon>
        <taxon>Hoyosella</taxon>
    </lineage>
</organism>
<keyword evidence="3" id="KW-1185">Reference proteome</keyword>
<keyword evidence="1" id="KW-0472">Membrane</keyword>
<feature type="transmembrane region" description="Helical" evidence="1">
    <location>
        <begin position="44"/>
        <end position="65"/>
    </location>
</feature>
<evidence type="ECO:0000313" key="3">
    <source>
        <dbReference type="Proteomes" id="UP000567922"/>
    </source>
</evidence>
<dbReference type="Proteomes" id="UP000567922">
    <property type="component" value="Unassembled WGS sequence"/>
</dbReference>
<keyword evidence="1" id="KW-0812">Transmembrane</keyword>
<reference evidence="2 3" key="1">
    <citation type="submission" date="2020-08" db="EMBL/GenBank/DDBJ databases">
        <title>Sequencing the genomes of 1000 actinobacteria strains.</title>
        <authorList>
            <person name="Klenk H.-P."/>
        </authorList>
    </citation>
    <scope>NUCLEOTIDE SEQUENCE [LARGE SCALE GENOMIC DNA]</scope>
    <source>
        <strain evidence="2 3">DSM 45258</strain>
    </source>
</reference>
<dbReference type="OrthoDB" id="4566858at2"/>
<feature type="transmembrane region" description="Helical" evidence="1">
    <location>
        <begin position="16"/>
        <end position="38"/>
    </location>
</feature>
<dbReference type="RefSeq" id="WP_064441887.1">
    <property type="nucleotide sequence ID" value="NZ_BDDI01000016.1"/>
</dbReference>
<gene>
    <name evidence="2" type="ORF">FHU29_003827</name>
</gene>
<dbReference type="AlphaFoldDB" id="A0A839RT16"/>
<evidence type="ECO:0000256" key="1">
    <source>
        <dbReference type="SAM" id="Phobius"/>
    </source>
</evidence>
<dbReference type="Pfam" id="PF10801">
    <property type="entry name" value="DUF2537"/>
    <property type="match status" value="1"/>
</dbReference>
<dbReference type="EMBL" id="JACHWS010000003">
    <property type="protein sequence ID" value="MBB3039358.1"/>
    <property type="molecule type" value="Genomic_DNA"/>
</dbReference>
<proteinExistence type="predicted"/>
<evidence type="ECO:0000313" key="2">
    <source>
        <dbReference type="EMBL" id="MBB3039358.1"/>
    </source>
</evidence>
<feature type="transmembrane region" description="Helical" evidence="1">
    <location>
        <begin position="77"/>
        <end position="99"/>
    </location>
</feature>
<sequence length="100" mass="10621">MTGGEEERGAPNKTPWLLGIVFAIFIAVVLATVVASVGTGLLSVHPLLAIALNIVVGVGFAQPLWSWRLRPTLRFAALGIALGAVTGWLYLIFALVYGLY</sequence>
<name>A0A839RT16_9ACTN</name>